<proteinExistence type="predicted"/>
<gene>
    <name evidence="1" type="ORF">SOCE26_075950</name>
</gene>
<evidence type="ECO:0000313" key="2">
    <source>
        <dbReference type="Proteomes" id="UP000238348"/>
    </source>
</evidence>
<dbReference type="Proteomes" id="UP000238348">
    <property type="component" value="Chromosome"/>
</dbReference>
<accession>A0A2L0F3F3</accession>
<organism evidence="1 2">
    <name type="scientific">Sorangium cellulosum</name>
    <name type="common">Polyangium cellulosum</name>
    <dbReference type="NCBI Taxonomy" id="56"/>
    <lineage>
        <taxon>Bacteria</taxon>
        <taxon>Pseudomonadati</taxon>
        <taxon>Myxococcota</taxon>
        <taxon>Polyangia</taxon>
        <taxon>Polyangiales</taxon>
        <taxon>Polyangiaceae</taxon>
        <taxon>Sorangium</taxon>
    </lineage>
</organism>
<protein>
    <submittedName>
        <fullName evidence="1">Uncharacterized protein</fullName>
    </submittedName>
</protein>
<name>A0A2L0F3F3_SORCE</name>
<evidence type="ECO:0000313" key="1">
    <source>
        <dbReference type="EMBL" id="AUX46090.1"/>
    </source>
</evidence>
<dbReference type="PROSITE" id="PS51257">
    <property type="entry name" value="PROKAR_LIPOPROTEIN"/>
    <property type="match status" value="1"/>
</dbReference>
<sequence length="127" mass="13914">MEIQGKVKMNKLYIFLCFGLTACNYDVGECWVRGEGNEGAGGSIIIPTGGDGAFGHVPLEPQNAPVGSGSYEAMAGCTPDCLEACKEKCDRVLELCRDNCPRRDTNCLKKCMDEYSRCLVDCDRRCK</sequence>
<dbReference type="EMBL" id="CP012673">
    <property type="protein sequence ID" value="AUX46090.1"/>
    <property type="molecule type" value="Genomic_DNA"/>
</dbReference>
<reference evidence="1 2" key="1">
    <citation type="submission" date="2015-09" db="EMBL/GenBank/DDBJ databases">
        <title>Sorangium comparison.</title>
        <authorList>
            <person name="Zaburannyi N."/>
            <person name="Bunk B."/>
            <person name="Overmann J."/>
            <person name="Mueller R."/>
        </authorList>
    </citation>
    <scope>NUCLEOTIDE SEQUENCE [LARGE SCALE GENOMIC DNA]</scope>
    <source>
        <strain evidence="1 2">So ce26</strain>
    </source>
</reference>
<dbReference type="AlphaFoldDB" id="A0A2L0F3F3"/>